<gene>
    <name evidence="3" type="ORF">LMG27198_19990</name>
</gene>
<feature type="signal peptide" evidence="2">
    <location>
        <begin position="1"/>
        <end position="33"/>
    </location>
</feature>
<dbReference type="Proteomes" id="UP001144323">
    <property type="component" value="Unassembled WGS sequence"/>
</dbReference>
<evidence type="ECO:0000256" key="2">
    <source>
        <dbReference type="SAM" id="SignalP"/>
    </source>
</evidence>
<proteinExistence type="predicted"/>
<sequence length="304" mass="31541">MGIAHISSLWRSRRLRLAFGLALACGAAGPASAQFLQPYFHGYRDDLPPDDDELPRYGSRRAIARILGRAGYALVGPLGRRGDEVVATGVSRRDGQARFFIDPYEGEVLHITRLGPPPPPDERLPQDGPETRRPPAAKSAKIPPADAAAPRPDGPRPDAPRPADAPKPVEAGKAPDSAKPAEPPKVEVARPQPPAPSGDSRPEPDRMQADKSPAISAPAMSAPAKSAQKSDAAAASEPRPAAPAAKLPPRPVAARTTGGSHRAIVPPRPAEGMTVVTPSAPAAATAPAASARTPTSVASPKEPQ</sequence>
<name>A0A9W6LS11_9HYPH</name>
<feature type="compositionally biased region" description="Low complexity" evidence="1">
    <location>
        <begin position="274"/>
        <end position="304"/>
    </location>
</feature>
<accession>A0A9W6LS11</accession>
<evidence type="ECO:0000313" key="3">
    <source>
        <dbReference type="EMBL" id="GLI93007.1"/>
    </source>
</evidence>
<organism evidence="3 4">
    <name type="scientific">Methylocystis echinoides</name>
    <dbReference type="NCBI Taxonomy" id="29468"/>
    <lineage>
        <taxon>Bacteria</taxon>
        <taxon>Pseudomonadati</taxon>
        <taxon>Pseudomonadota</taxon>
        <taxon>Alphaproteobacteria</taxon>
        <taxon>Hyphomicrobiales</taxon>
        <taxon>Methylocystaceae</taxon>
        <taxon>Methylocystis</taxon>
    </lineage>
</organism>
<feature type="chain" id="PRO_5040720890" evidence="2">
    <location>
        <begin position="34"/>
        <end position="304"/>
    </location>
</feature>
<feature type="compositionally biased region" description="Basic and acidic residues" evidence="1">
    <location>
        <begin position="120"/>
        <end position="133"/>
    </location>
</feature>
<feature type="region of interest" description="Disordered" evidence="1">
    <location>
        <begin position="110"/>
        <end position="304"/>
    </location>
</feature>
<dbReference type="AlphaFoldDB" id="A0A9W6LS11"/>
<feature type="compositionally biased region" description="Low complexity" evidence="1">
    <location>
        <begin position="134"/>
        <end position="151"/>
    </location>
</feature>
<keyword evidence="4" id="KW-1185">Reference proteome</keyword>
<evidence type="ECO:0000256" key="1">
    <source>
        <dbReference type="SAM" id="MobiDB-lite"/>
    </source>
</evidence>
<dbReference type="EMBL" id="BSEC01000001">
    <property type="protein sequence ID" value="GLI93007.1"/>
    <property type="molecule type" value="Genomic_DNA"/>
</dbReference>
<keyword evidence="2" id="KW-0732">Signal</keyword>
<evidence type="ECO:0000313" key="4">
    <source>
        <dbReference type="Proteomes" id="UP001144323"/>
    </source>
</evidence>
<feature type="compositionally biased region" description="Low complexity" evidence="1">
    <location>
        <begin position="211"/>
        <end position="245"/>
    </location>
</feature>
<dbReference type="RefSeq" id="WP_281802567.1">
    <property type="nucleotide sequence ID" value="NZ_BSEC01000001.1"/>
</dbReference>
<comment type="caution">
    <text evidence="3">The sequence shown here is derived from an EMBL/GenBank/DDBJ whole genome shotgun (WGS) entry which is preliminary data.</text>
</comment>
<reference evidence="3" key="1">
    <citation type="journal article" date="2023" name="Int. J. Syst. Evol. Microbiol.">
        <title>Methylocystis iwaonis sp. nov., a type II methane-oxidizing bacterium from surface soil of a rice paddy field in Japan, and emended description of the genus Methylocystis (ex Whittenbury et al. 1970) Bowman et al. 1993.</title>
        <authorList>
            <person name="Kaise H."/>
            <person name="Sawadogo J.B."/>
            <person name="Alam M.S."/>
            <person name="Ueno C."/>
            <person name="Dianou D."/>
            <person name="Shinjo R."/>
            <person name="Asakawa S."/>
        </authorList>
    </citation>
    <scope>NUCLEOTIDE SEQUENCE</scope>
    <source>
        <strain evidence="3">LMG27198</strain>
    </source>
</reference>
<protein>
    <submittedName>
        <fullName evidence="3">Uncharacterized protein</fullName>
    </submittedName>
</protein>
<feature type="compositionally biased region" description="Basic and acidic residues" evidence="1">
    <location>
        <begin position="200"/>
        <end position="209"/>
    </location>
</feature>